<dbReference type="AlphaFoldDB" id="A0A0H3KK59"/>
<evidence type="ECO:0000256" key="2">
    <source>
        <dbReference type="PROSITE-ProRule" id="PRU00504"/>
    </source>
</evidence>
<keyword evidence="1" id="KW-0677">Repeat</keyword>
<dbReference type="InterPro" id="IPR050952">
    <property type="entry name" value="TRIM-NHL_E3_ligases"/>
</dbReference>
<feature type="repeat" description="NHL" evidence="2">
    <location>
        <begin position="158"/>
        <end position="197"/>
    </location>
</feature>
<dbReference type="Gene3D" id="2.120.10.30">
    <property type="entry name" value="TolB, C-terminal domain"/>
    <property type="match status" value="1"/>
</dbReference>
<dbReference type="HOGENOM" id="CLU_037899_0_0_4"/>
<feature type="repeat" description="NHL" evidence="2">
    <location>
        <begin position="113"/>
        <end position="150"/>
    </location>
</feature>
<sequence>MSAASPQFFTTDGTYHYRVVRPWQQGEVGVVSQVVVGARGEIVLLDRSPACLRVFSPDGALLRTVVHPLLTSGHGMCATADGGLWVVTYDAHQVLRFDAHYELVQTLGTFNEPTWNRPFNHPTDVALDSGGRLYVADGYGNACVHRFAADGTLELTWGRPGTGRGEFSTPHGVWVLPDRRVLVADRDNDRVQVFDEDGEWRDEWKPLVRPMDIWATADGSRIYVTEQAPRVTCFDDSGRVLGRARTFGIYPHGIWGDVGGNLYVAEQGYPHQIVKYERL</sequence>
<accession>A0A0H3KK59</accession>
<keyword evidence="3" id="KW-0560">Oxidoreductase</keyword>
<dbReference type="EC" id="1.14.17.3" evidence="3"/>
<dbReference type="SUPFAM" id="SSF101898">
    <property type="entry name" value="NHL repeat"/>
    <property type="match status" value="1"/>
</dbReference>
<dbReference type="Proteomes" id="UP000008815">
    <property type="component" value="Chromosome 2"/>
</dbReference>
<dbReference type="PANTHER" id="PTHR24104">
    <property type="entry name" value="E3 UBIQUITIN-PROTEIN LIGASE NHLRC1-RELATED"/>
    <property type="match status" value="1"/>
</dbReference>
<evidence type="ECO:0000313" key="3">
    <source>
        <dbReference type="EMBL" id="BAG45630.1"/>
    </source>
</evidence>
<dbReference type="KEGG" id="bmj:BMULJ_03767"/>
<dbReference type="PANTHER" id="PTHR24104:SF25">
    <property type="entry name" value="PROTEIN LIN-41"/>
    <property type="match status" value="1"/>
</dbReference>
<name>A0A0H3KK59_BURM1</name>
<dbReference type="STRING" id="395019.BMULJ_03767"/>
<dbReference type="RefSeq" id="WP_011881649.1">
    <property type="nucleotide sequence ID" value="NC_010086.1"/>
</dbReference>
<reference evidence="3 4" key="1">
    <citation type="submission" date="2007-04" db="EMBL/GenBank/DDBJ databases">
        <title>Complete genome sequence of Burkholderia multivorans ATCC 17616.</title>
        <authorList>
            <person name="Ohtsubo Y."/>
            <person name="Yamashita A."/>
            <person name="Kurokawa K."/>
            <person name="Takami H."/>
            <person name="Yuhara S."/>
            <person name="Nishiyama E."/>
            <person name="Endo R."/>
            <person name="Miyazaki R."/>
            <person name="Ono A."/>
            <person name="Yano K."/>
            <person name="Ito M."/>
            <person name="Sota M."/>
            <person name="Yuji N."/>
            <person name="Hattori M."/>
            <person name="Tsuda M."/>
        </authorList>
    </citation>
    <scope>NUCLEOTIDE SEQUENCE [LARGE SCALE GENOMIC DNA]</scope>
    <source>
        <strain evidence="4">ATCC 17616 / 249</strain>
    </source>
</reference>
<dbReference type="Pfam" id="PF01436">
    <property type="entry name" value="NHL"/>
    <property type="match status" value="2"/>
</dbReference>
<gene>
    <name evidence="3" type="ordered locus">BMULJ_03767</name>
</gene>
<dbReference type="InterPro" id="IPR001258">
    <property type="entry name" value="NHL_repeat"/>
</dbReference>
<dbReference type="eggNOG" id="COG3391">
    <property type="taxonomic scope" value="Bacteria"/>
</dbReference>
<protein>
    <submittedName>
        <fullName evidence="3">Peptidylglycine monooxygenase</fullName>
        <ecNumber evidence="3">1.14.17.3</ecNumber>
    </submittedName>
</protein>
<dbReference type="PROSITE" id="PS51125">
    <property type="entry name" value="NHL"/>
    <property type="match status" value="2"/>
</dbReference>
<dbReference type="GO" id="GO:0004504">
    <property type="term" value="F:peptidylglycine monooxygenase activity"/>
    <property type="evidence" value="ECO:0007669"/>
    <property type="project" value="UniProtKB-EC"/>
</dbReference>
<proteinExistence type="predicted"/>
<keyword evidence="3" id="KW-0503">Monooxygenase</keyword>
<dbReference type="EMBL" id="AP009386">
    <property type="protein sequence ID" value="BAG45630.1"/>
    <property type="molecule type" value="Genomic_DNA"/>
</dbReference>
<organism evidence="3 4">
    <name type="scientific">Burkholderia multivorans (strain ATCC 17616 / 249)</name>
    <dbReference type="NCBI Taxonomy" id="395019"/>
    <lineage>
        <taxon>Bacteria</taxon>
        <taxon>Pseudomonadati</taxon>
        <taxon>Pseudomonadota</taxon>
        <taxon>Betaproteobacteria</taxon>
        <taxon>Burkholderiales</taxon>
        <taxon>Burkholderiaceae</taxon>
        <taxon>Burkholderia</taxon>
        <taxon>Burkholderia cepacia complex</taxon>
    </lineage>
</organism>
<keyword evidence="4" id="KW-1185">Reference proteome</keyword>
<dbReference type="GO" id="GO:0008270">
    <property type="term" value="F:zinc ion binding"/>
    <property type="evidence" value="ECO:0007669"/>
    <property type="project" value="UniProtKB-KW"/>
</dbReference>
<dbReference type="InterPro" id="IPR011042">
    <property type="entry name" value="6-blade_b-propeller_TolB-like"/>
</dbReference>
<evidence type="ECO:0000313" key="4">
    <source>
        <dbReference type="Proteomes" id="UP000008815"/>
    </source>
</evidence>
<evidence type="ECO:0000256" key="1">
    <source>
        <dbReference type="ARBA" id="ARBA00022737"/>
    </source>
</evidence>
<dbReference type="KEGG" id="bmu:Bmul_4750"/>